<evidence type="ECO:0008006" key="3">
    <source>
        <dbReference type="Google" id="ProtNLM"/>
    </source>
</evidence>
<dbReference type="EMBL" id="FJVC01000337">
    <property type="protein sequence ID" value="CZT48505.1"/>
    <property type="molecule type" value="Genomic_DNA"/>
</dbReference>
<dbReference type="AlphaFoldDB" id="A0A1E1MIG6"/>
<accession>A0A1E1MIG6</accession>
<proteinExistence type="predicted"/>
<reference evidence="2" key="1">
    <citation type="submission" date="2016-03" db="EMBL/GenBank/DDBJ databases">
        <authorList>
            <person name="Guldener U."/>
        </authorList>
    </citation>
    <scope>NUCLEOTIDE SEQUENCE [LARGE SCALE GENOMIC DNA]</scope>
</reference>
<dbReference type="Gene3D" id="3.90.1300.10">
    <property type="entry name" value="Amidase signature (AS) domain"/>
    <property type="match status" value="1"/>
</dbReference>
<keyword evidence="2" id="KW-1185">Reference proteome</keyword>
<sequence>MEKFEEALRVMESLGAIIVDNVPFSEWNSSVSKLPIWKPALRVDAIDNMEHFLTGFETNPHGLHKFSDVMKYTAEAPEEGNDQWGMTEWEANENALQASGRDTAQYRESTELRLRMSGQVKELLDRENCDIIAAPWWTDTTAPVAGCPQVSVPLPAYPDGRAVKRLAKGLITTGPNIPTGIIFVGRRWDDATVIGAAHSFEKSTQHCRSYKPTVGTQIDLPLNHLKSEA</sequence>
<organism evidence="1 2">
    <name type="scientific">Rhynchosporium secalis</name>
    <name type="common">Barley scald fungus</name>
    <dbReference type="NCBI Taxonomy" id="38038"/>
    <lineage>
        <taxon>Eukaryota</taxon>
        <taxon>Fungi</taxon>
        <taxon>Dikarya</taxon>
        <taxon>Ascomycota</taxon>
        <taxon>Pezizomycotina</taxon>
        <taxon>Leotiomycetes</taxon>
        <taxon>Helotiales</taxon>
        <taxon>Ploettnerulaceae</taxon>
        <taxon>Rhynchosporium</taxon>
    </lineage>
</organism>
<gene>
    <name evidence="1" type="ORF">RSE6_09209</name>
</gene>
<evidence type="ECO:0000313" key="2">
    <source>
        <dbReference type="Proteomes" id="UP000177625"/>
    </source>
</evidence>
<protein>
    <recommendedName>
        <fullName evidence="3">Amidase domain-containing protein</fullName>
    </recommendedName>
</protein>
<dbReference type="Proteomes" id="UP000177625">
    <property type="component" value="Unassembled WGS sequence"/>
</dbReference>
<name>A0A1E1MIG6_RHYSE</name>
<dbReference type="InterPro" id="IPR036928">
    <property type="entry name" value="AS_sf"/>
</dbReference>
<evidence type="ECO:0000313" key="1">
    <source>
        <dbReference type="EMBL" id="CZT48505.1"/>
    </source>
</evidence>
<dbReference type="PANTHER" id="PTHR42678">
    <property type="entry name" value="AMIDASE"/>
    <property type="match status" value="1"/>
</dbReference>
<dbReference type="PANTHER" id="PTHR42678:SF34">
    <property type="entry name" value="OS04G0183300 PROTEIN"/>
    <property type="match status" value="1"/>
</dbReference>
<dbReference type="SUPFAM" id="SSF75304">
    <property type="entry name" value="Amidase signature (AS) enzymes"/>
    <property type="match status" value="1"/>
</dbReference>